<accession>A0AAV4G8F8</accession>
<protein>
    <submittedName>
        <fullName evidence="1">Uncharacterized protein</fullName>
    </submittedName>
</protein>
<dbReference type="EMBL" id="BMAT01011923">
    <property type="protein sequence ID" value="GFR82012.1"/>
    <property type="molecule type" value="Genomic_DNA"/>
</dbReference>
<proteinExistence type="predicted"/>
<reference evidence="1 2" key="1">
    <citation type="journal article" date="2021" name="Elife">
        <title>Chloroplast acquisition without the gene transfer in kleptoplastic sea slugs, Plakobranchus ocellatus.</title>
        <authorList>
            <person name="Maeda T."/>
            <person name="Takahashi S."/>
            <person name="Yoshida T."/>
            <person name="Shimamura S."/>
            <person name="Takaki Y."/>
            <person name="Nagai Y."/>
            <person name="Toyoda A."/>
            <person name="Suzuki Y."/>
            <person name="Arimoto A."/>
            <person name="Ishii H."/>
            <person name="Satoh N."/>
            <person name="Nishiyama T."/>
            <person name="Hasebe M."/>
            <person name="Maruyama T."/>
            <person name="Minagawa J."/>
            <person name="Obokata J."/>
            <person name="Shigenobu S."/>
        </authorList>
    </citation>
    <scope>NUCLEOTIDE SEQUENCE [LARGE SCALE GENOMIC DNA]</scope>
</reference>
<name>A0AAV4G8F8_9GAST</name>
<gene>
    <name evidence="1" type="ORF">ElyMa_005939200</name>
</gene>
<dbReference type="Proteomes" id="UP000762676">
    <property type="component" value="Unassembled WGS sequence"/>
</dbReference>
<sequence length="80" mass="8950">MTQRQKVVSPDLTLDEKTALKELTTNADIFIKPADKGGAVVVMNTTEYTTECTKQLSNTLYMYNKKLNSDPTATYNNTIN</sequence>
<dbReference type="AlphaFoldDB" id="A0AAV4G8F8"/>
<comment type="caution">
    <text evidence="1">The sequence shown here is derived from an EMBL/GenBank/DDBJ whole genome shotgun (WGS) entry which is preliminary data.</text>
</comment>
<keyword evidence="2" id="KW-1185">Reference proteome</keyword>
<evidence type="ECO:0000313" key="1">
    <source>
        <dbReference type="EMBL" id="GFR82012.1"/>
    </source>
</evidence>
<organism evidence="1 2">
    <name type="scientific">Elysia marginata</name>
    <dbReference type="NCBI Taxonomy" id="1093978"/>
    <lineage>
        <taxon>Eukaryota</taxon>
        <taxon>Metazoa</taxon>
        <taxon>Spiralia</taxon>
        <taxon>Lophotrochozoa</taxon>
        <taxon>Mollusca</taxon>
        <taxon>Gastropoda</taxon>
        <taxon>Heterobranchia</taxon>
        <taxon>Euthyneura</taxon>
        <taxon>Panpulmonata</taxon>
        <taxon>Sacoglossa</taxon>
        <taxon>Placobranchoidea</taxon>
        <taxon>Plakobranchidae</taxon>
        <taxon>Elysia</taxon>
    </lineage>
</organism>
<evidence type="ECO:0000313" key="2">
    <source>
        <dbReference type="Proteomes" id="UP000762676"/>
    </source>
</evidence>